<feature type="transmembrane region" description="Helical" evidence="8">
    <location>
        <begin position="23"/>
        <end position="44"/>
    </location>
</feature>
<dbReference type="PROSITE" id="PS00086">
    <property type="entry name" value="CYTOCHROME_P450"/>
    <property type="match status" value="1"/>
</dbReference>
<feature type="binding site" description="axial binding residue" evidence="6">
    <location>
        <position position="452"/>
    </location>
    <ligand>
        <name>heme</name>
        <dbReference type="ChEBI" id="CHEBI:30413"/>
    </ligand>
    <ligandPart>
        <name>Fe</name>
        <dbReference type="ChEBI" id="CHEBI:18248"/>
    </ligandPart>
</feature>
<dbReference type="CDD" id="cd11041">
    <property type="entry name" value="CYP503A1-like"/>
    <property type="match status" value="1"/>
</dbReference>
<keyword evidence="3 6" id="KW-0479">Metal-binding</keyword>
<accession>A0AAV5A581</accession>
<dbReference type="Proteomes" id="UP001050691">
    <property type="component" value="Unassembled WGS sequence"/>
</dbReference>
<evidence type="ECO:0000313" key="9">
    <source>
        <dbReference type="EMBL" id="GJJ07761.1"/>
    </source>
</evidence>
<evidence type="ECO:0008006" key="11">
    <source>
        <dbReference type="Google" id="ProtNLM"/>
    </source>
</evidence>
<keyword evidence="4 7" id="KW-0560">Oxidoreductase</keyword>
<keyword evidence="10" id="KW-1185">Reference proteome</keyword>
<comment type="cofactor">
    <cofactor evidence="1 6">
        <name>heme</name>
        <dbReference type="ChEBI" id="CHEBI:30413"/>
    </cofactor>
</comment>
<evidence type="ECO:0000313" key="10">
    <source>
        <dbReference type="Proteomes" id="UP001050691"/>
    </source>
</evidence>
<evidence type="ECO:0000256" key="5">
    <source>
        <dbReference type="ARBA" id="ARBA00023004"/>
    </source>
</evidence>
<dbReference type="AlphaFoldDB" id="A0AAV5A581"/>
<dbReference type="GO" id="GO:0020037">
    <property type="term" value="F:heme binding"/>
    <property type="evidence" value="ECO:0007669"/>
    <property type="project" value="InterPro"/>
</dbReference>
<dbReference type="Pfam" id="PF00067">
    <property type="entry name" value="p450"/>
    <property type="match status" value="1"/>
</dbReference>
<evidence type="ECO:0000256" key="8">
    <source>
        <dbReference type="SAM" id="Phobius"/>
    </source>
</evidence>
<dbReference type="PANTHER" id="PTHR46206">
    <property type="entry name" value="CYTOCHROME P450"/>
    <property type="match status" value="1"/>
</dbReference>
<dbReference type="GO" id="GO:0004497">
    <property type="term" value="F:monooxygenase activity"/>
    <property type="evidence" value="ECO:0007669"/>
    <property type="project" value="UniProtKB-KW"/>
</dbReference>
<proteinExistence type="inferred from homology"/>
<comment type="similarity">
    <text evidence="2 7">Belongs to the cytochrome P450 family.</text>
</comment>
<evidence type="ECO:0000256" key="6">
    <source>
        <dbReference type="PIRSR" id="PIRSR602401-1"/>
    </source>
</evidence>
<dbReference type="GO" id="GO:0016020">
    <property type="term" value="C:membrane"/>
    <property type="evidence" value="ECO:0007669"/>
    <property type="project" value="UniProtKB-SubCell"/>
</dbReference>
<gene>
    <name evidence="9" type="ORF">Clacol_001966</name>
</gene>
<comment type="caution">
    <text evidence="9">The sequence shown here is derived from an EMBL/GenBank/DDBJ whole genome shotgun (WGS) entry which is preliminary data.</text>
</comment>
<evidence type="ECO:0000256" key="1">
    <source>
        <dbReference type="ARBA" id="ARBA00001971"/>
    </source>
</evidence>
<keyword evidence="5 6" id="KW-0408">Iron</keyword>
<keyword evidence="6 7" id="KW-0349">Heme</keyword>
<evidence type="ECO:0000256" key="2">
    <source>
        <dbReference type="ARBA" id="ARBA00010617"/>
    </source>
</evidence>
<dbReference type="Gene3D" id="1.10.630.10">
    <property type="entry name" value="Cytochrome P450"/>
    <property type="match status" value="1"/>
</dbReference>
<keyword evidence="8" id="KW-1133">Transmembrane helix</keyword>
<dbReference type="InterPro" id="IPR001128">
    <property type="entry name" value="Cyt_P450"/>
</dbReference>
<reference evidence="9" key="1">
    <citation type="submission" date="2021-10" db="EMBL/GenBank/DDBJ databases">
        <title>De novo Genome Assembly of Clathrus columnatus (Basidiomycota, Fungi) Using Illumina and Nanopore Sequence Data.</title>
        <authorList>
            <person name="Ogiso-Tanaka E."/>
            <person name="Itagaki H."/>
            <person name="Hosoya T."/>
            <person name="Hosaka K."/>
        </authorList>
    </citation>
    <scope>NUCLEOTIDE SEQUENCE</scope>
    <source>
        <strain evidence="9">MO-923</strain>
    </source>
</reference>
<evidence type="ECO:0000256" key="7">
    <source>
        <dbReference type="RuleBase" id="RU000461"/>
    </source>
</evidence>
<keyword evidence="8" id="KW-0812">Transmembrane</keyword>
<dbReference type="EMBL" id="BPWL01000002">
    <property type="protein sequence ID" value="GJJ07761.1"/>
    <property type="molecule type" value="Genomic_DNA"/>
</dbReference>
<name>A0AAV5A581_9AGAM</name>
<protein>
    <recommendedName>
        <fullName evidence="11">Cytochrome P450</fullName>
    </recommendedName>
</protein>
<keyword evidence="8" id="KW-0472">Membrane</keyword>
<dbReference type="InterPro" id="IPR036396">
    <property type="entry name" value="Cyt_P450_sf"/>
</dbReference>
<dbReference type="GO" id="GO:0005506">
    <property type="term" value="F:iron ion binding"/>
    <property type="evidence" value="ECO:0007669"/>
    <property type="project" value="InterPro"/>
</dbReference>
<keyword evidence="7" id="KW-0503">Monooxygenase</keyword>
<evidence type="ECO:0000256" key="3">
    <source>
        <dbReference type="ARBA" id="ARBA00022723"/>
    </source>
</evidence>
<dbReference type="PRINTS" id="PR00463">
    <property type="entry name" value="EP450I"/>
</dbReference>
<sequence>MSSTNYTSLSYSLPFHFNEPSLTFSWIGFTLLAILLSYGAFVILKPDPYAHIPAVGGSGIISAYYTAKKFYSHSHELLDAGYEKYKDRIYRIPDKDRWQIIVSRPDQIEELRKAPDDVLSFKDFVDNTLFIKYLMGRTIVTNEYHVGVVRSQLTKNLSVLFDDLREEIQSAFDDIIPQTDGREPEYLKVNIDFTMSITKSRDRLIHTPVFLRPLVARYLTTVSESVATAAKYLGPVIQERQAKIDEYGQDYPEKPADLLSWLMEDASDEERTVTQLTNRILSLNFAAIHTSSMTFTHTLYHLAAEPHYLQPMREEIESVIAQEGWTKIAMTKMHKLDSFLKESLRYNGIGFGLYFCVPLAPHCLINPTNSVSLTRLALKDFTFTDGTFIPKGTFISAAAQPIHHDEEKYPDSEKFNGFRFANIRTQDGYNTTNQFVNTSPDYISFGHGKHACPGRFFAANELKSMLAYLVLNYDIKMKNEGVRPKNLSVAMSCLPDLSASVMFRRRQL</sequence>
<dbReference type="SUPFAM" id="SSF48264">
    <property type="entry name" value="Cytochrome P450"/>
    <property type="match status" value="1"/>
</dbReference>
<dbReference type="InterPro" id="IPR017972">
    <property type="entry name" value="Cyt_P450_CS"/>
</dbReference>
<organism evidence="9 10">
    <name type="scientific">Clathrus columnatus</name>
    <dbReference type="NCBI Taxonomy" id="1419009"/>
    <lineage>
        <taxon>Eukaryota</taxon>
        <taxon>Fungi</taxon>
        <taxon>Dikarya</taxon>
        <taxon>Basidiomycota</taxon>
        <taxon>Agaricomycotina</taxon>
        <taxon>Agaricomycetes</taxon>
        <taxon>Phallomycetidae</taxon>
        <taxon>Phallales</taxon>
        <taxon>Clathraceae</taxon>
        <taxon>Clathrus</taxon>
    </lineage>
</organism>
<dbReference type="InterPro" id="IPR002401">
    <property type="entry name" value="Cyt_P450_E_grp-I"/>
</dbReference>
<evidence type="ECO:0000256" key="4">
    <source>
        <dbReference type="ARBA" id="ARBA00023002"/>
    </source>
</evidence>
<dbReference type="GO" id="GO:0016705">
    <property type="term" value="F:oxidoreductase activity, acting on paired donors, with incorporation or reduction of molecular oxygen"/>
    <property type="evidence" value="ECO:0007669"/>
    <property type="project" value="InterPro"/>
</dbReference>